<proteinExistence type="predicted"/>
<feature type="domain" description="Isochorismatase-like" evidence="1">
    <location>
        <begin position="12"/>
        <end position="161"/>
    </location>
</feature>
<dbReference type="CDD" id="cd01012">
    <property type="entry name" value="YcaC_related"/>
    <property type="match status" value="1"/>
</dbReference>
<name>F7NQ69_9FIRM</name>
<dbReference type="PANTHER" id="PTHR14119:SF3">
    <property type="entry name" value="ISOCHORISMATASE DOMAIN-CONTAINING PROTEIN 2"/>
    <property type="match status" value="1"/>
</dbReference>
<comment type="caution">
    <text evidence="2">The sequence shown here is derived from an EMBL/GenBank/DDBJ whole genome shotgun (WGS) entry which is preliminary data.</text>
</comment>
<gene>
    <name evidence="2" type="ORF">ALO_21349</name>
</gene>
<dbReference type="GO" id="GO:0016787">
    <property type="term" value="F:hydrolase activity"/>
    <property type="evidence" value="ECO:0007669"/>
    <property type="project" value="UniProtKB-KW"/>
</dbReference>
<protein>
    <submittedName>
        <fullName evidence="2">Isochorismatase hydrolase</fullName>
    </submittedName>
</protein>
<evidence type="ECO:0000313" key="3">
    <source>
        <dbReference type="Proteomes" id="UP000003240"/>
    </source>
</evidence>
<dbReference type="InterPro" id="IPR000868">
    <property type="entry name" value="Isochorismatase-like_dom"/>
</dbReference>
<reference evidence="2 3" key="1">
    <citation type="journal article" date="2011" name="EMBO J.">
        <title>Structural diversity of bacterial flagellar motors.</title>
        <authorList>
            <person name="Chen S."/>
            <person name="Beeby M."/>
            <person name="Murphy G.E."/>
            <person name="Leadbetter J.R."/>
            <person name="Hendrixson D.R."/>
            <person name="Briegel A."/>
            <person name="Li Z."/>
            <person name="Shi J."/>
            <person name="Tocheva E.I."/>
            <person name="Muller A."/>
            <person name="Dobro M.J."/>
            <person name="Jensen G.J."/>
        </authorList>
    </citation>
    <scope>NUCLEOTIDE SEQUENCE [LARGE SCALE GENOMIC DNA]</scope>
    <source>
        <strain evidence="2 3">DSM 6540</strain>
    </source>
</reference>
<keyword evidence="3" id="KW-1185">Reference proteome</keyword>
<dbReference type="InterPro" id="IPR050993">
    <property type="entry name" value="Isochorismatase_domain"/>
</dbReference>
<dbReference type="PANTHER" id="PTHR14119">
    <property type="entry name" value="HYDROLASE"/>
    <property type="match status" value="1"/>
</dbReference>
<dbReference type="eggNOG" id="COG1335">
    <property type="taxonomic scope" value="Bacteria"/>
</dbReference>
<sequence>MGHAFKLDRGYSALVVIDVQEKLLPAIYDWESVLSATVNMVKFAKILNVPIVVTEQYPRGLGPTHGDIASLIEPWQPLEKTTFSCFATAGFEAKLNAAAAKSLVIVGIEAHICVNQTALDALKRGYNVHIVTDAVGSRSPQNKEIGIEKMRQAGAIISSSEIALYEWLERAEGKEFKAILPLIK</sequence>
<dbReference type="Pfam" id="PF00857">
    <property type="entry name" value="Isochorismatase"/>
    <property type="match status" value="1"/>
</dbReference>
<evidence type="ECO:0000259" key="1">
    <source>
        <dbReference type="Pfam" id="PF00857"/>
    </source>
</evidence>
<dbReference type="Proteomes" id="UP000003240">
    <property type="component" value="Unassembled WGS sequence"/>
</dbReference>
<evidence type="ECO:0000313" key="2">
    <source>
        <dbReference type="EMBL" id="EGO61828.1"/>
    </source>
</evidence>
<keyword evidence="2" id="KW-0378">Hydrolase</keyword>
<dbReference type="AlphaFoldDB" id="F7NQ69"/>
<dbReference type="InterPro" id="IPR036380">
    <property type="entry name" value="Isochorismatase-like_sf"/>
</dbReference>
<dbReference type="RefSeq" id="WP_004099938.1">
    <property type="nucleotide sequence ID" value="NZ_AFGF01000280.1"/>
</dbReference>
<dbReference type="STRING" id="1009370.ALO_21349"/>
<dbReference type="SUPFAM" id="SSF52499">
    <property type="entry name" value="Isochorismatase-like hydrolases"/>
    <property type="match status" value="1"/>
</dbReference>
<dbReference type="Gene3D" id="3.40.50.850">
    <property type="entry name" value="Isochorismatase-like"/>
    <property type="match status" value="1"/>
</dbReference>
<organism evidence="2 3">
    <name type="scientific">Acetonema longum DSM 6540</name>
    <dbReference type="NCBI Taxonomy" id="1009370"/>
    <lineage>
        <taxon>Bacteria</taxon>
        <taxon>Bacillati</taxon>
        <taxon>Bacillota</taxon>
        <taxon>Negativicutes</taxon>
        <taxon>Acetonemataceae</taxon>
        <taxon>Acetonema</taxon>
    </lineage>
</organism>
<accession>F7NQ69</accession>
<dbReference type="OrthoDB" id="9789777at2"/>
<dbReference type="EMBL" id="AFGF01000280">
    <property type="protein sequence ID" value="EGO61828.1"/>
    <property type="molecule type" value="Genomic_DNA"/>
</dbReference>